<evidence type="ECO:0000313" key="1">
    <source>
        <dbReference type="EMBL" id="KAJ8895864.1"/>
    </source>
</evidence>
<protein>
    <submittedName>
        <fullName evidence="1">Uncharacterized protein</fullName>
    </submittedName>
</protein>
<accession>A0ABQ9IGP6</accession>
<reference evidence="1 2" key="1">
    <citation type="submission" date="2023-02" db="EMBL/GenBank/DDBJ databases">
        <title>LHISI_Scaffold_Assembly.</title>
        <authorList>
            <person name="Stuart O.P."/>
            <person name="Cleave R."/>
            <person name="Magrath M.J.L."/>
            <person name="Mikheyev A.S."/>
        </authorList>
    </citation>
    <scope>NUCLEOTIDE SEQUENCE [LARGE SCALE GENOMIC DNA]</scope>
    <source>
        <strain evidence="1">Daus_M_001</strain>
        <tissue evidence="1">Leg muscle</tissue>
    </source>
</reference>
<dbReference type="EMBL" id="JARBHB010000001">
    <property type="protein sequence ID" value="KAJ8895864.1"/>
    <property type="molecule type" value="Genomic_DNA"/>
</dbReference>
<proteinExistence type="predicted"/>
<comment type="caution">
    <text evidence="1">The sequence shown here is derived from an EMBL/GenBank/DDBJ whole genome shotgun (WGS) entry which is preliminary data.</text>
</comment>
<sequence length="67" mass="7865">MGLAALHSFSWDLKVMQSGWSHLSQTSCHLYGHPIFRGAMTEKRFEILQRNLRFDDAETRLERIKTD</sequence>
<dbReference type="Proteomes" id="UP001159363">
    <property type="component" value="Chromosome 1"/>
</dbReference>
<gene>
    <name evidence="1" type="ORF">PR048_001204</name>
</gene>
<evidence type="ECO:0000313" key="2">
    <source>
        <dbReference type="Proteomes" id="UP001159363"/>
    </source>
</evidence>
<name>A0ABQ9IGP6_9NEOP</name>
<organism evidence="1 2">
    <name type="scientific">Dryococelus australis</name>
    <dbReference type="NCBI Taxonomy" id="614101"/>
    <lineage>
        <taxon>Eukaryota</taxon>
        <taxon>Metazoa</taxon>
        <taxon>Ecdysozoa</taxon>
        <taxon>Arthropoda</taxon>
        <taxon>Hexapoda</taxon>
        <taxon>Insecta</taxon>
        <taxon>Pterygota</taxon>
        <taxon>Neoptera</taxon>
        <taxon>Polyneoptera</taxon>
        <taxon>Phasmatodea</taxon>
        <taxon>Verophasmatodea</taxon>
        <taxon>Anareolatae</taxon>
        <taxon>Phasmatidae</taxon>
        <taxon>Eurycanthinae</taxon>
        <taxon>Dryococelus</taxon>
    </lineage>
</organism>
<keyword evidence="2" id="KW-1185">Reference proteome</keyword>